<name>Q9RWE3_DEIRA</name>
<keyword evidence="1" id="KW-0732">Signal</keyword>
<evidence type="ECO:0000256" key="1">
    <source>
        <dbReference type="SAM" id="SignalP"/>
    </source>
</evidence>
<feature type="signal peptide" evidence="1">
    <location>
        <begin position="1"/>
        <end position="18"/>
    </location>
</feature>
<dbReference type="EnsemblBacteria" id="AAF10305">
    <property type="protein sequence ID" value="AAF10305"/>
    <property type="gene ID" value="DR_0726"/>
</dbReference>
<evidence type="ECO:0000313" key="3">
    <source>
        <dbReference type="Proteomes" id="UP000002524"/>
    </source>
</evidence>
<proteinExistence type="predicted"/>
<dbReference type="STRING" id="243230.DR_0726"/>
<dbReference type="OrthoDB" id="58117at2"/>
<dbReference type="InterPro" id="IPR011044">
    <property type="entry name" value="Quino_amine_DH_bsu"/>
</dbReference>
<dbReference type="KEGG" id="dra:DR_0726"/>
<keyword evidence="3" id="KW-1185">Reference proteome</keyword>
<evidence type="ECO:0000313" key="2">
    <source>
        <dbReference type="EMBL" id="AAF10305.1"/>
    </source>
</evidence>
<gene>
    <name evidence="2" type="ordered locus">DR_0726</name>
</gene>
<dbReference type="RefSeq" id="WP_010887371.1">
    <property type="nucleotide sequence ID" value="NC_001263.1"/>
</dbReference>
<dbReference type="EMBL" id="AE000513">
    <property type="protein sequence ID" value="AAF10305.1"/>
    <property type="molecule type" value="Genomic_DNA"/>
</dbReference>
<dbReference type="InParanoid" id="Q9RWE3"/>
<protein>
    <submittedName>
        <fullName evidence="2">Uncharacterized protein</fullName>
    </submittedName>
</protein>
<dbReference type="Proteomes" id="UP000002524">
    <property type="component" value="Chromosome 1"/>
</dbReference>
<dbReference type="PATRIC" id="fig|243230.17.peg.904"/>
<reference evidence="2 3" key="1">
    <citation type="journal article" date="1999" name="Science">
        <title>Genome sequence of the radioresistant bacterium Deinococcus radiodurans R1.</title>
        <authorList>
            <person name="White O."/>
            <person name="Eisen J.A."/>
            <person name="Heidelberg J.F."/>
            <person name="Hickey E.K."/>
            <person name="Peterson J.D."/>
            <person name="Dodson R.J."/>
            <person name="Haft D.H."/>
            <person name="Gwinn M.L."/>
            <person name="Nelson W.C."/>
            <person name="Richardson D.L."/>
            <person name="Moffat K.S."/>
            <person name="Qin H."/>
            <person name="Jiang L."/>
            <person name="Pamphile W."/>
            <person name="Crosby M."/>
            <person name="Shen M."/>
            <person name="Vamathevan J.J."/>
            <person name="Lam P."/>
            <person name="McDonald L."/>
            <person name="Utterback T."/>
            <person name="Zalewski C."/>
            <person name="Makarova K.S."/>
            <person name="Aravind L."/>
            <person name="Daly M.J."/>
            <person name="Minton K.W."/>
            <person name="Fleischmann R.D."/>
            <person name="Ketchum K.A."/>
            <person name="Nelson K.E."/>
            <person name="Salzberg S."/>
            <person name="Smith H.O."/>
            <person name="Venter J.C."/>
            <person name="Fraser C.M."/>
        </authorList>
    </citation>
    <scope>NUCLEOTIDE SEQUENCE [LARGE SCALE GENOMIC DNA]</scope>
    <source>
        <strain evidence="3">ATCC 13939 / DSM 20539 / JCM 16871 / LMG 4051 / NBRC 15346 / NCIMB 9279 / R1 / VKM B-1422</strain>
    </source>
</reference>
<dbReference type="PaxDb" id="243230-DR_0726"/>
<dbReference type="HOGENOM" id="CLU_666859_0_0_0"/>
<sequence length="412" mass="43828">MLKKILTLGLLCSAPALAQSVRLPDVDCSRTPQNARCTFRGGANAGGSVGEGWPFLTGGLGESVGSGFVNAQENALYVPSEVGVQKDRLGGVVRVDLATGNRTLVSGALDATVSRGSGVAWNGPRGEKATLYELGRVRAVRPGPGGTIYALVDKGSTERTEVLQIDPKTGNRNIVWANKVADDGYDPVAEPRSIKALELKQGINEATLCERFKPSWSFETDGKNLYFFFEKEGLARVQPGGKCEWVSRYTASGDSVTGSGPSFGTFMGYWTVMQGQNVAVVGGPSIDALVSFDTRTGERRFISRHDNVPAKRIGKNDVFVGYSGAPAFNGKVFATTGYVGFESPFLTIIDPKTGDRTAIEDWKGSLSGSAGGRSSEMQVVAALPGRDEFILYYNGALHVANPKTGNSYVLSQ</sequence>
<dbReference type="PIR" id="H75484">
    <property type="entry name" value="H75484"/>
</dbReference>
<organism evidence="2 3">
    <name type="scientific">Deinococcus radiodurans (strain ATCC 13939 / DSM 20539 / JCM 16871 / CCUG 27074 / LMG 4051 / NBRC 15346 / NCIMB 9279 / VKM B-1422 / R1)</name>
    <dbReference type="NCBI Taxonomy" id="243230"/>
    <lineage>
        <taxon>Bacteria</taxon>
        <taxon>Thermotogati</taxon>
        <taxon>Deinococcota</taxon>
        <taxon>Deinococci</taxon>
        <taxon>Deinococcales</taxon>
        <taxon>Deinococcaceae</taxon>
        <taxon>Deinococcus</taxon>
    </lineage>
</organism>
<dbReference type="GeneID" id="69516972"/>
<feature type="chain" id="PRO_5009974295" evidence="1">
    <location>
        <begin position="19"/>
        <end position="412"/>
    </location>
</feature>
<accession>Q9RWE3</accession>
<dbReference type="AlphaFoldDB" id="Q9RWE3"/>
<dbReference type="SUPFAM" id="SSF50969">
    <property type="entry name" value="YVTN repeat-like/Quinoprotein amine dehydrogenase"/>
    <property type="match status" value="1"/>
</dbReference>